<feature type="compositionally biased region" description="Polar residues" evidence="2">
    <location>
        <begin position="274"/>
        <end position="284"/>
    </location>
</feature>
<dbReference type="VEuPathDB" id="FungiDB:MELLADRAFT_87753"/>
<keyword evidence="1" id="KW-0175">Coiled coil</keyword>
<feature type="compositionally biased region" description="Basic residues" evidence="2">
    <location>
        <begin position="57"/>
        <end position="79"/>
    </location>
</feature>
<keyword evidence="4" id="KW-1185">Reference proteome</keyword>
<dbReference type="AlphaFoldDB" id="F4RNY0"/>
<reference evidence="4" key="1">
    <citation type="journal article" date="2011" name="Proc. Natl. Acad. Sci. U.S.A.">
        <title>Obligate biotrophy features unraveled by the genomic analysis of rust fungi.</title>
        <authorList>
            <person name="Duplessis S."/>
            <person name="Cuomo C.A."/>
            <person name="Lin Y.-C."/>
            <person name="Aerts A."/>
            <person name="Tisserant E."/>
            <person name="Veneault-Fourrey C."/>
            <person name="Joly D.L."/>
            <person name="Hacquard S."/>
            <person name="Amselem J."/>
            <person name="Cantarel B.L."/>
            <person name="Chiu R."/>
            <person name="Coutinho P.M."/>
            <person name="Feau N."/>
            <person name="Field M."/>
            <person name="Frey P."/>
            <person name="Gelhaye E."/>
            <person name="Goldberg J."/>
            <person name="Grabherr M.G."/>
            <person name="Kodira C.D."/>
            <person name="Kohler A."/>
            <person name="Kuees U."/>
            <person name="Lindquist E.A."/>
            <person name="Lucas S.M."/>
            <person name="Mago R."/>
            <person name="Mauceli E."/>
            <person name="Morin E."/>
            <person name="Murat C."/>
            <person name="Pangilinan J.L."/>
            <person name="Park R."/>
            <person name="Pearson M."/>
            <person name="Quesneville H."/>
            <person name="Rouhier N."/>
            <person name="Sakthikumar S."/>
            <person name="Salamov A.A."/>
            <person name="Schmutz J."/>
            <person name="Selles B."/>
            <person name="Shapiro H."/>
            <person name="Tanguay P."/>
            <person name="Tuskan G.A."/>
            <person name="Henrissat B."/>
            <person name="Van de Peer Y."/>
            <person name="Rouze P."/>
            <person name="Ellis J.G."/>
            <person name="Dodds P.N."/>
            <person name="Schein J.E."/>
            <person name="Zhong S."/>
            <person name="Hamelin R.C."/>
            <person name="Grigoriev I.V."/>
            <person name="Szabo L.J."/>
            <person name="Martin F."/>
        </authorList>
    </citation>
    <scope>NUCLEOTIDE SEQUENCE [LARGE SCALE GENOMIC DNA]</scope>
    <source>
        <strain evidence="4">98AG31 / pathotype 3-4-7</strain>
    </source>
</reference>
<feature type="compositionally biased region" description="Polar residues" evidence="2">
    <location>
        <begin position="201"/>
        <end position="211"/>
    </location>
</feature>
<feature type="coiled-coil region" evidence="1">
    <location>
        <begin position="389"/>
        <end position="419"/>
    </location>
</feature>
<dbReference type="OrthoDB" id="2507381at2759"/>
<feature type="compositionally biased region" description="Basic and acidic residues" evidence="2">
    <location>
        <begin position="224"/>
        <end position="236"/>
    </location>
</feature>
<dbReference type="Proteomes" id="UP000001072">
    <property type="component" value="Unassembled WGS sequence"/>
</dbReference>
<evidence type="ECO:0000313" key="4">
    <source>
        <dbReference type="Proteomes" id="UP000001072"/>
    </source>
</evidence>
<dbReference type="InParanoid" id="F4RNY0"/>
<dbReference type="KEGG" id="mlr:MELLADRAFT_87753"/>
<protein>
    <submittedName>
        <fullName evidence="3">Uncharacterized protein</fullName>
    </submittedName>
</protein>
<feature type="compositionally biased region" description="Low complexity" evidence="2">
    <location>
        <begin position="181"/>
        <end position="190"/>
    </location>
</feature>
<evidence type="ECO:0000256" key="2">
    <source>
        <dbReference type="SAM" id="MobiDB-lite"/>
    </source>
</evidence>
<evidence type="ECO:0000256" key="1">
    <source>
        <dbReference type="SAM" id="Coils"/>
    </source>
</evidence>
<name>F4RNY0_MELLP</name>
<dbReference type="HOGENOM" id="CLU_476561_0_0_1"/>
<proteinExistence type="predicted"/>
<evidence type="ECO:0000313" key="3">
    <source>
        <dbReference type="EMBL" id="EGG05838.1"/>
    </source>
</evidence>
<gene>
    <name evidence="3" type="ORF">MELLADRAFT_87753</name>
</gene>
<feature type="region of interest" description="Disordered" evidence="2">
    <location>
        <begin position="157"/>
        <end position="385"/>
    </location>
</feature>
<dbReference type="EMBL" id="GL883111">
    <property type="protein sequence ID" value="EGG05838.1"/>
    <property type="molecule type" value="Genomic_DNA"/>
</dbReference>
<feature type="region of interest" description="Disordered" evidence="2">
    <location>
        <begin position="1"/>
        <end position="20"/>
    </location>
</feature>
<organism evidence="4">
    <name type="scientific">Melampsora larici-populina (strain 98AG31 / pathotype 3-4-7)</name>
    <name type="common">Poplar leaf rust fungus</name>
    <dbReference type="NCBI Taxonomy" id="747676"/>
    <lineage>
        <taxon>Eukaryota</taxon>
        <taxon>Fungi</taxon>
        <taxon>Dikarya</taxon>
        <taxon>Basidiomycota</taxon>
        <taxon>Pucciniomycotina</taxon>
        <taxon>Pucciniomycetes</taxon>
        <taxon>Pucciniales</taxon>
        <taxon>Melampsoraceae</taxon>
        <taxon>Melampsora</taxon>
    </lineage>
</organism>
<feature type="region of interest" description="Disordered" evidence="2">
    <location>
        <begin position="57"/>
        <end position="96"/>
    </location>
</feature>
<feature type="compositionally biased region" description="Polar residues" evidence="2">
    <location>
        <begin position="327"/>
        <end position="352"/>
    </location>
</feature>
<feature type="compositionally biased region" description="Basic residues" evidence="2">
    <location>
        <begin position="356"/>
        <end position="366"/>
    </location>
</feature>
<dbReference type="RefSeq" id="XP_007410894.1">
    <property type="nucleotide sequence ID" value="XM_007410832.1"/>
</dbReference>
<accession>F4RNY0</accession>
<sequence length="576" mass="63808">MILQSQGSEQSQLKKKVVDDEACGSVQDVVNSETPLETPRGNLLKLLDQHIIKKKARTLKKPGKKKTVKQSHRPIRKRPPISPSEIDHTYAPRPQDVDYDQYTDQQLRELVGDVGLDADGLPRAELIKTCKTYQDLIVLPPVLPSFTFRTSRHAPLDGESIADETTKSGKRSVPIAVPADSTSDPKSLPLPSSPPDTQPSNMNDDVQTQDSTLDRDNIPPITRGDSDVGNRDHEILQIEGWATIGSPVHKAPEEIPLPSLEHGRLSYPRPPPTVLTSHQNSATSKGKGKSREEDDPDDHDWDPSFHAEESDLEGSDLLAGEADSDTNDSAQPTYQGSSKGRFQMQQGTGKSNSSRKSAKKHPHKAASPKSMSESEKQNQGDDQSQESMLEMIHELRDALNKTNQRLEKLTEEVRILNQVTQNNIDEEQVSAKKKKTRGGRISLSVCFHIDTLLGLEESSPSLPAPATLNEKESWMSDLEIGLVNFDLDVLDETMEPPDLNSTDYSGPRHKDSTPQQISIMQQMMLAVGVSSFRPDFGQAPTSKDNKWLWDLAFKIFIKLVECGDGIKFTFGSPHCD</sequence>
<dbReference type="GeneID" id="18934625"/>
<feature type="compositionally biased region" description="Polar residues" evidence="2">
    <location>
        <begin position="1"/>
        <end position="11"/>
    </location>
</feature>